<feature type="chain" id="PRO_5042118911" evidence="3">
    <location>
        <begin position="24"/>
        <end position="803"/>
    </location>
</feature>
<dbReference type="PANTHER" id="PTHR30620:SF91">
    <property type="entry name" value="BETA-GLUCOSIDASE"/>
    <property type="match status" value="1"/>
</dbReference>
<dbReference type="Gene3D" id="3.40.50.1700">
    <property type="entry name" value="Glycoside hydrolase family 3 C-terminal domain"/>
    <property type="match status" value="1"/>
</dbReference>
<dbReference type="FunFam" id="3.40.50.1700:FF:000002">
    <property type="entry name" value="Glycosyl hydrolase family protein"/>
    <property type="match status" value="1"/>
</dbReference>
<name>A0AAE1T579_9LAMI</name>
<sequence>MEKGPILLIGFLLFCCLGAIADAEYRLYRDPKKPLNRRIKDLLRRMSLEEKIGQMVQIERAVASAEVMKKYYIGSVLSGGGSAPAPRASAKAWVDMVNGFQKGSLSTRLGIPMIYGIDAVHGHNTVYGATVFPHNIGLGATRDPQLVKKIGAATALELRATGIPYTFAPCIAVCRDPRWGRCYESYSEDSEIVQAMTEIIPGLQGDIPANSRKGVPYVAGKKKVAACAKHYVGDGGTTKGINQNDTVTSKHGLLSIHMSPYDDSIIKGVATIMVSYSSFNGIKMHANRDLITGFLKKTLRFRGFVISDYKGSILSGGGSVPSPTASPETWVDMVNGYQKGSLSTRLKIPMLYGIDAVHGHNAVYKATIFPHNVGLGATRDPELVKRIGAATALEVRATGIPYAFAPCIAVCRDPRWGRCYESYSEDPKVVRAMTEIIPGLQGDIPANSRKGVPFLGGQQKVLATAKHYVGDGGTTKGINENNTLASKRDLLRIHMPAYYDSIIKGVGTIMISYSSWNGVKMHANRDLITGFLKNTLHFRGFVISDWQGLDRITSPPHENYTYSIIAGVGAGIDMEHRELAKEAVRKSLVLLKNGESADKPLIPLPKKASKMLVAGTHANNIGNQCGGWTIQWQGQPGNITVGTTILTAIKNTVHPETKIVFNENPDPGYVKSNDFSYAIVVVGEPPYSETFGDSTNLTIPDPGPSIITNVCTSVKCVVVLITGRPVVIQPYLEQIDALVAAWLPGTEGQGVADVLFGDYGFTGKLPRTWFKTADQLPMNVGDQHYDPLFPFGYGLTTEPVRGN</sequence>
<dbReference type="Gene3D" id="3.20.20.300">
    <property type="entry name" value="Glycoside hydrolase, family 3, N-terminal domain"/>
    <property type="match status" value="2"/>
</dbReference>
<dbReference type="InterPro" id="IPR036962">
    <property type="entry name" value="Glyco_hydro_3_N_sf"/>
</dbReference>
<organism evidence="6 7">
    <name type="scientific">Sesamum angolense</name>
    <dbReference type="NCBI Taxonomy" id="2727404"/>
    <lineage>
        <taxon>Eukaryota</taxon>
        <taxon>Viridiplantae</taxon>
        <taxon>Streptophyta</taxon>
        <taxon>Embryophyta</taxon>
        <taxon>Tracheophyta</taxon>
        <taxon>Spermatophyta</taxon>
        <taxon>Magnoliopsida</taxon>
        <taxon>eudicotyledons</taxon>
        <taxon>Gunneridae</taxon>
        <taxon>Pentapetalae</taxon>
        <taxon>asterids</taxon>
        <taxon>lamiids</taxon>
        <taxon>Lamiales</taxon>
        <taxon>Pedaliaceae</taxon>
        <taxon>Sesamum</taxon>
    </lineage>
</organism>
<keyword evidence="2" id="KW-0326">Glycosidase</keyword>
<dbReference type="InterPro" id="IPR001764">
    <property type="entry name" value="Glyco_hydro_3_N"/>
</dbReference>
<keyword evidence="7" id="KW-1185">Reference proteome</keyword>
<dbReference type="Proteomes" id="UP001289374">
    <property type="component" value="Unassembled WGS sequence"/>
</dbReference>
<comment type="caution">
    <text evidence="6">The sequence shown here is derived from an EMBL/GenBank/DDBJ whole genome shotgun (WGS) entry which is preliminary data.</text>
</comment>
<dbReference type="EMBL" id="JACGWL010000754">
    <property type="protein sequence ID" value="KAK4382139.1"/>
    <property type="molecule type" value="Genomic_DNA"/>
</dbReference>
<feature type="domain" description="Glycoside hydrolase family 3 C-terminal" evidence="5">
    <location>
        <begin position="588"/>
        <end position="796"/>
    </location>
</feature>
<keyword evidence="3" id="KW-0732">Signal</keyword>
<dbReference type="PRINTS" id="PR00133">
    <property type="entry name" value="GLHYDRLASE3"/>
</dbReference>
<dbReference type="InterPro" id="IPR017853">
    <property type="entry name" value="GH"/>
</dbReference>
<dbReference type="InterPro" id="IPR036881">
    <property type="entry name" value="Glyco_hydro_3_C_sf"/>
</dbReference>
<feature type="domain" description="Glycoside hydrolase family 3 N-terminal" evidence="4">
    <location>
        <begin position="48"/>
        <end position="310"/>
    </location>
</feature>
<dbReference type="PANTHER" id="PTHR30620">
    <property type="entry name" value="PERIPLASMIC BETA-GLUCOSIDASE-RELATED"/>
    <property type="match status" value="1"/>
</dbReference>
<evidence type="ECO:0000259" key="5">
    <source>
        <dbReference type="Pfam" id="PF01915"/>
    </source>
</evidence>
<dbReference type="InterPro" id="IPR002772">
    <property type="entry name" value="Glyco_hydro_3_C"/>
</dbReference>
<dbReference type="SUPFAM" id="SSF52279">
    <property type="entry name" value="Beta-D-glucan exohydrolase, C-terminal domain"/>
    <property type="match status" value="1"/>
</dbReference>
<evidence type="ECO:0000313" key="6">
    <source>
        <dbReference type="EMBL" id="KAK4382139.1"/>
    </source>
</evidence>
<reference evidence="6" key="2">
    <citation type="journal article" date="2024" name="Plant">
        <title>Genomic evolution and insights into agronomic trait innovations of Sesamum species.</title>
        <authorList>
            <person name="Miao H."/>
            <person name="Wang L."/>
            <person name="Qu L."/>
            <person name="Liu H."/>
            <person name="Sun Y."/>
            <person name="Le M."/>
            <person name="Wang Q."/>
            <person name="Wei S."/>
            <person name="Zheng Y."/>
            <person name="Lin W."/>
            <person name="Duan Y."/>
            <person name="Cao H."/>
            <person name="Xiong S."/>
            <person name="Wang X."/>
            <person name="Wei L."/>
            <person name="Li C."/>
            <person name="Ma Q."/>
            <person name="Ju M."/>
            <person name="Zhao R."/>
            <person name="Li G."/>
            <person name="Mu C."/>
            <person name="Tian Q."/>
            <person name="Mei H."/>
            <person name="Zhang T."/>
            <person name="Gao T."/>
            <person name="Zhang H."/>
        </authorList>
    </citation>
    <scope>NUCLEOTIDE SEQUENCE</scope>
    <source>
        <strain evidence="6">K16</strain>
    </source>
</reference>
<reference evidence="6" key="1">
    <citation type="submission" date="2020-06" db="EMBL/GenBank/DDBJ databases">
        <authorList>
            <person name="Li T."/>
            <person name="Hu X."/>
            <person name="Zhang T."/>
            <person name="Song X."/>
            <person name="Zhang H."/>
            <person name="Dai N."/>
            <person name="Sheng W."/>
            <person name="Hou X."/>
            <person name="Wei L."/>
        </authorList>
    </citation>
    <scope>NUCLEOTIDE SEQUENCE</scope>
    <source>
        <strain evidence="6">K16</strain>
        <tissue evidence="6">Leaf</tissue>
    </source>
</reference>
<evidence type="ECO:0000256" key="3">
    <source>
        <dbReference type="SAM" id="SignalP"/>
    </source>
</evidence>
<gene>
    <name evidence="6" type="ORF">Sango_2901900</name>
</gene>
<dbReference type="GO" id="GO:0008422">
    <property type="term" value="F:beta-glucosidase activity"/>
    <property type="evidence" value="ECO:0007669"/>
    <property type="project" value="TreeGrafter"/>
</dbReference>
<dbReference type="InterPro" id="IPR051915">
    <property type="entry name" value="Cellulose_Degrad_GH3"/>
</dbReference>
<protein>
    <submittedName>
        <fullName evidence="6">Lysosomal beta glucosidase</fullName>
    </submittedName>
</protein>
<feature type="domain" description="Glycoside hydrolase family 3 N-terminal" evidence="4">
    <location>
        <begin position="311"/>
        <end position="577"/>
    </location>
</feature>
<evidence type="ECO:0000259" key="4">
    <source>
        <dbReference type="Pfam" id="PF00933"/>
    </source>
</evidence>
<dbReference type="GO" id="GO:0009251">
    <property type="term" value="P:glucan catabolic process"/>
    <property type="evidence" value="ECO:0007669"/>
    <property type="project" value="TreeGrafter"/>
</dbReference>
<dbReference type="SUPFAM" id="SSF51445">
    <property type="entry name" value="(Trans)glycosidases"/>
    <property type="match status" value="2"/>
</dbReference>
<feature type="signal peptide" evidence="3">
    <location>
        <begin position="1"/>
        <end position="23"/>
    </location>
</feature>
<dbReference type="AlphaFoldDB" id="A0AAE1T579"/>
<evidence type="ECO:0000256" key="1">
    <source>
        <dbReference type="ARBA" id="ARBA00022801"/>
    </source>
</evidence>
<dbReference type="Pfam" id="PF01915">
    <property type="entry name" value="Glyco_hydro_3_C"/>
    <property type="match status" value="1"/>
</dbReference>
<dbReference type="FunFam" id="3.20.20.300:FF:000003">
    <property type="entry name" value="Beta-D-glucan exohydrolase isoenzyme ExoI"/>
    <property type="match status" value="1"/>
</dbReference>
<dbReference type="Pfam" id="PF00933">
    <property type="entry name" value="Glyco_hydro_3"/>
    <property type="match status" value="2"/>
</dbReference>
<evidence type="ECO:0000313" key="7">
    <source>
        <dbReference type="Proteomes" id="UP001289374"/>
    </source>
</evidence>
<keyword evidence="1" id="KW-0378">Hydrolase</keyword>
<accession>A0AAE1T579</accession>
<proteinExistence type="predicted"/>
<evidence type="ECO:0000256" key="2">
    <source>
        <dbReference type="ARBA" id="ARBA00023295"/>
    </source>
</evidence>